<reference evidence="1 2" key="1">
    <citation type="submission" date="2019-08" db="EMBL/GenBank/DDBJ databases">
        <title>In-depth cultivation of the pig gut microbiome towards novel bacterial diversity and tailored functional studies.</title>
        <authorList>
            <person name="Wylensek D."/>
            <person name="Hitch T.C.A."/>
            <person name="Clavel T."/>
        </authorList>
    </citation>
    <scope>NUCLEOTIDE SEQUENCE [LARGE SCALE GENOMIC DNA]</scope>
    <source>
        <strain evidence="1 2">Oil+RF-744-WCA-WT-13</strain>
    </source>
</reference>
<evidence type="ECO:0000313" key="1">
    <source>
        <dbReference type="EMBL" id="MST80881.1"/>
    </source>
</evidence>
<proteinExistence type="predicted"/>
<dbReference type="EMBL" id="VUMV01000001">
    <property type="protein sequence ID" value="MST80881.1"/>
    <property type="molecule type" value="Genomic_DNA"/>
</dbReference>
<dbReference type="PANTHER" id="PTHR38449:SF1">
    <property type="entry name" value="REGULATORY PROTEIN SSL2874-RELATED"/>
    <property type="match status" value="1"/>
</dbReference>
<dbReference type="PANTHER" id="PTHR38449">
    <property type="entry name" value="REGULATORY PROTEIN TM_1690-RELATED"/>
    <property type="match status" value="1"/>
</dbReference>
<protein>
    <submittedName>
        <fullName evidence="1">DUF370 domain-containing protein</fullName>
    </submittedName>
</protein>
<accession>A0A7X2P619</accession>
<evidence type="ECO:0000313" key="2">
    <source>
        <dbReference type="Proteomes" id="UP000466864"/>
    </source>
</evidence>
<dbReference type="Proteomes" id="UP000466864">
    <property type="component" value="Unassembled WGS sequence"/>
</dbReference>
<dbReference type="AlphaFoldDB" id="A0A7X2P619"/>
<comment type="caution">
    <text evidence="1">The sequence shown here is derived from an EMBL/GenBank/DDBJ whole genome shotgun (WGS) entry which is preliminary data.</text>
</comment>
<keyword evidence="2" id="KW-1185">Reference proteome</keyword>
<sequence length="88" mass="9409">MLLNIGFGNSVNTDKIFAVVSPVAAPVKRLVTQARQSGTVIDATQGRKTKSVLVLCDGWIVLSALQPETLTHRFNQPCAPCDAAEEAE</sequence>
<gene>
    <name evidence="1" type="ORF">FYJ60_00825</name>
</gene>
<organism evidence="1 2">
    <name type="scientific">Bilifractor porci</name>
    <dbReference type="NCBI Taxonomy" id="2606636"/>
    <lineage>
        <taxon>Bacteria</taxon>
        <taxon>Bacillati</taxon>
        <taxon>Bacillota</taxon>
        <taxon>Clostridia</taxon>
        <taxon>Lachnospirales</taxon>
        <taxon>Lachnospiraceae</taxon>
        <taxon>Bilifractor</taxon>
    </lineage>
</organism>
<dbReference type="InterPro" id="IPR007169">
    <property type="entry name" value="RemA-like"/>
</dbReference>
<name>A0A7X2P619_9FIRM</name>
<dbReference type="NCBIfam" id="NF003315">
    <property type="entry name" value="PRK04323.1"/>
    <property type="match status" value="1"/>
</dbReference>
<dbReference type="Pfam" id="PF04025">
    <property type="entry name" value="RemA-like"/>
    <property type="match status" value="1"/>
</dbReference>
<dbReference type="RefSeq" id="WP_154456696.1">
    <property type="nucleotide sequence ID" value="NZ_VUMV01000001.1"/>
</dbReference>